<dbReference type="PANTHER" id="PTHR43065">
    <property type="entry name" value="SENSOR HISTIDINE KINASE"/>
    <property type="match status" value="1"/>
</dbReference>
<dbReference type="Gene3D" id="3.30.565.10">
    <property type="entry name" value="Histidine kinase-like ATPase, C-terminal domain"/>
    <property type="match status" value="1"/>
</dbReference>
<dbReference type="InterPro" id="IPR000700">
    <property type="entry name" value="PAS-assoc_C"/>
</dbReference>
<dbReference type="InterPro" id="IPR000014">
    <property type="entry name" value="PAS"/>
</dbReference>
<dbReference type="EMBL" id="LGGX01000031">
    <property type="protein sequence ID" value="KUK86046.1"/>
    <property type="molecule type" value="Genomic_DNA"/>
</dbReference>
<dbReference type="PANTHER" id="PTHR43065:SF10">
    <property type="entry name" value="PEROXIDE STRESS-ACTIVATED HISTIDINE KINASE MAK3"/>
    <property type="match status" value="1"/>
</dbReference>
<evidence type="ECO:0000256" key="6">
    <source>
        <dbReference type="ARBA" id="ARBA00022777"/>
    </source>
</evidence>
<dbReference type="InterPro" id="IPR036890">
    <property type="entry name" value="HATPase_C_sf"/>
</dbReference>
<dbReference type="InterPro" id="IPR035965">
    <property type="entry name" value="PAS-like_dom_sf"/>
</dbReference>
<dbReference type="InterPro" id="IPR013767">
    <property type="entry name" value="PAS_fold"/>
</dbReference>
<feature type="transmembrane region" description="Helical" evidence="9">
    <location>
        <begin position="198"/>
        <end position="217"/>
    </location>
</feature>
<evidence type="ECO:0000256" key="8">
    <source>
        <dbReference type="ARBA" id="ARBA00023012"/>
    </source>
</evidence>
<dbReference type="SMART" id="SM00387">
    <property type="entry name" value="HATPase_c"/>
    <property type="match status" value="1"/>
</dbReference>
<keyword evidence="5" id="KW-0547">Nucleotide-binding</keyword>
<evidence type="ECO:0000256" key="7">
    <source>
        <dbReference type="ARBA" id="ARBA00022840"/>
    </source>
</evidence>
<dbReference type="Gene3D" id="3.30.450.20">
    <property type="entry name" value="PAS domain"/>
    <property type="match status" value="1"/>
</dbReference>
<dbReference type="SUPFAM" id="SSF55874">
    <property type="entry name" value="ATPase domain of HSP90 chaperone/DNA topoisomerase II/histidine kinase"/>
    <property type="match status" value="1"/>
</dbReference>
<dbReference type="PRINTS" id="PR00344">
    <property type="entry name" value="BCTRLSENSOR"/>
</dbReference>
<comment type="catalytic activity">
    <reaction evidence="1">
        <text>ATP + protein L-histidine = ADP + protein N-phospho-L-histidine.</text>
        <dbReference type="EC" id="2.7.13.3"/>
    </reaction>
</comment>
<name>A0A101HZ50_UNCT6</name>
<feature type="domain" description="Histidine kinase" evidence="10">
    <location>
        <begin position="368"/>
        <end position="579"/>
    </location>
</feature>
<dbReference type="InterPro" id="IPR004358">
    <property type="entry name" value="Sig_transdc_His_kin-like_C"/>
</dbReference>
<protein>
    <recommendedName>
        <fullName evidence="2">histidine kinase</fullName>
        <ecNumber evidence="2">2.7.13.3</ecNumber>
    </recommendedName>
</protein>
<dbReference type="InterPro" id="IPR036097">
    <property type="entry name" value="HisK_dim/P_sf"/>
</dbReference>
<dbReference type="NCBIfam" id="TIGR00229">
    <property type="entry name" value="sensory_box"/>
    <property type="match status" value="1"/>
</dbReference>
<dbReference type="PATRIC" id="fig|1635277.3.peg.1545"/>
<evidence type="ECO:0000256" key="2">
    <source>
        <dbReference type="ARBA" id="ARBA00012438"/>
    </source>
</evidence>
<dbReference type="PROSITE" id="PS50112">
    <property type="entry name" value="PAS"/>
    <property type="match status" value="1"/>
</dbReference>
<dbReference type="Pfam" id="PF00989">
    <property type="entry name" value="PAS"/>
    <property type="match status" value="1"/>
</dbReference>
<feature type="domain" description="PAS" evidence="11">
    <location>
        <begin position="232"/>
        <end position="277"/>
    </location>
</feature>
<keyword evidence="3" id="KW-0597">Phosphoprotein</keyword>
<dbReference type="Gene3D" id="1.10.287.130">
    <property type="match status" value="1"/>
</dbReference>
<keyword evidence="4" id="KW-0808">Transferase</keyword>
<dbReference type="PROSITE" id="PS50109">
    <property type="entry name" value="HIS_KIN"/>
    <property type="match status" value="1"/>
</dbReference>
<keyword evidence="6 13" id="KW-0418">Kinase</keyword>
<evidence type="ECO:0000256" key="5">
    <source>
        <dbReference type="ARBA" id="ARBA00022741"/>
    </source>
</evidence>
<evidence type="ECO:0000256" key="1">
    <source>
        <dbReference type="ARBA" id="ARBA00000085"/>
    </source>
</evidence>
<dbReference type="Proteomes" id="UP000053467">
    <property type="component" value="Unassembled WGS sequence"/>
</dbReference>
<comment type="caution">
    <text evidence="13">The sequence shown here is derived from an EMBL/GenBank/DDBJ whole genome shotgun (WGS) entry which is preliminary data.</text>
</comment>
<evidence type="ECO:0000313" key="14">
    <source>
        <dbReference type="Proteomes" id="UP000053467"/>
    </source>
</evidence>
<evidence type="ECO:0000259" key="11">
    <source>
        <dbReference type="PROSITE" id="PS50112"/>
    </source>
</evidence>
<dbReference type="InterPro" id="IPR003594">
    <property type="entry name" value="HATPase_dom"/>
</dbReference>
<evidence type="ECO:0000256" key="9">
    <source>
        <dbReference type="SAM" id="Phobius"/>
    </source>
</evidence>
<keyword evidence="7" id="KW-0067">ATP-binding</keyword>
<organism evidence="13 14">
    <name type="scientific">candidate division TA06 bacterium 34_109</name>
    <dbReference type="NCBI Taxonomy" id="1635277"/>
    <lineage>
        <taxon>Bacteria</taxon>
        <taxon>Bacteria division TA06</taxon>
    </lineage>
</organism>
<dbReference type="InterPro" id="IPR005467">
    <property type="entry name" value="His_kinase_dom"/>
</dbReference>
<evidence type="ECO:0000259" key="12">
    <source>
        <dbReference type="PROSITE" id="PS50113"/>
    </source>
</evidence>
<dbReference type="Pfam" id="PF02518">
    <property type="entry name" value="HATPase_c"/>
    <property type="match status" value="1"/>
</dbReference>
<accession>A0A101HZ50</accession>
<keyword evidence="9" id="KW-0472">Membrane</keyword>
<dbReference type="CDD" id="cd00082">
    <property type="entry name" value="HisKA"/>
    <property type="match status" value="1"/>
</dbReference>
<dbReference type="Pfam" id="PF00512">
    <property type="entry name" value="HisKA"/>
    <property type="match status" value="1"/>
</dbReference>
<sequence>MINYYLEINSGVFKGREPQEEKMDYKKLLSKNNVYIVLILTLLFALILGYISYYELQREKDYLLELARSEGLNIAFSIQTLGSEFIINRDILIEVLSLFQKEGITFIDIVDRNGVVRLSTDEQRMNRSVEIQFSGRINYYELYDQENRRVLQIIKPFDFSDHFSSDLFGFLFLNDKYLSIGINLEGYYLRYNQIKQRVIINYLVILIISLLGVYMVFRLGENIIVKRTLREMRDYTSKLLETMDSGVISVNQQNMIKTINRKSEEIFEVKRDEVLNKDAEEVLPLKVRGKSIYELGLKEGKKVEEEIEFCTKDHIQKILEINTSLLAGEQGQAGGMVILVRDISRMKRLSEEMNRNKRLTYLGKIASSLAHEIRNPLSSIRGLTQFLFQSDSINEERKEDLKIILKEVDRLNQLINEVLDFSRPKKLDISCFSMEELIEDLVHLLKLESKEKEIVYELLWESPNEFIYADKDQVRQALLNIILNSIQAIPQKGKIVISLTSAYYKEQEAVQISVKDNGVGIDEADLSHIFDPFFTTRAKGTGLGLSIAYNIIEMHKGTITVESEKGKGTEVKIFIPRESKEEIE</sequence>
<feature type="transmembrane region" description="Helical" evidence="9">
    <location>
        <begin position="34"/>
        <end position="53"/>
    </location>
</feature>
<dbReference type="CDD" id="cd00130">
    <property type="entry name" value="PAS"/>
    <property type="match status" value="1"/>
</dbReference>
<dbReference type="SUPFAM" id="SSF55785">
    <property type="entry name" value="PYP-like sensor domain (PAS domain)"/>
    <property type="match status" value="1"/>
</dbReference>
<dbReference type="GO" id="GO:0000155">
    <property type="term" value="F:phosphorelay sensor kinase activity"/>
    <property type="evidence" value="ECO:0007669"/>
    <property type="project" value="InterPro"/>
</dbReference>
<dbReference type="InterPro" id="IPR003661">
    <property type="entry name" value="HisK_dim/P_dom"/>
</dbReference>
<evidence type="ECO:0000259" key="10">
    <source>
        <dbReference type="PROSITE" id="PS50109"/>
    </source>
</evidence>
<evidence type="ECO:0000256" key="4">
    <source>
        <dbReference type="ARBA" id="ARBA00022679"/>
    </source>
</evidence>
<dbReference type="EC" id="2.7.13.3" evidence="2"/>
<keyword evidence="8" id="KW-0902">Two-component regulatory system</keyword>
<dbReference type="GO" id="GO:0005524">
    <property type="term" value="F:ATP binding"/>
    <property type="evidence" value="ECO:0007669"/>
    <property type="project" value="UniProtKB-KW"/>
</dbReference>
<proteinExistence type="predicted"/>
<dbReference type="SMART" id="SM00388">
    <property type="entry name" value="HisKA"/>
    <property type="match status" value="1"/>
</dbReference>
<dbReference type="SUPFAM" id="SSF47384">
    <property type="entry name" value="Homodimeric domain of signal transducing histidine kinase"/>
    <property type="match status" value="1"/>
</dbReference>
<evidence type="ECO:0000256" key="3">
    <source>
        <dbReference type="ARBA" id="ARBA00022553"/>
    </source>
</evidence>
<dbReference type="AlphaFoldDB" id="A0A101HZ50"/>
<keyword evidence="9" id="KW-1133">Transmembrane helix</keyword>
<evidence type="ECO:0000313" key="13">
    <source>
        <dbReference type="EMBL" id="KUK86046.1"/>
    </source>
</evidence>
<dbReference type="GO" id="GO:0006355">
    <property type="term" value="P:regulation of DNA-templated transcription"/>
    <property type="evidence" value="ECO:0007669"/>
    <property type="project" value="InterPro"/>
</dbReference>
<gene>
    <name evidence="13" type="ORF">XE03_1748</name>
</gene>
<feature type="domain" description="PAC" evidence="12">
    <location>
        <begin position="303"/>
        <end position="355"/>
    </location>
</feature>
<dbReference type="PROSITE" id="PS50113">
    <property type="entry name" value="PAC"/>
    <property type="match status" value="1"/>
</dbReference>
<keyword evidence="9" id="KW-0812">Transmembrane</keyword>
<reference evidence="14" key="1">
    <citation type="journal article" date="2015" name="MBio">
        <title>Genome-Resolved Metagenomic Analysis Reveals Roles for Candidate Phyla and Other Microbial Community Members in Biogeochemical Transformations in Oil Reservoirs.</title>
        <authorList>
            <person name="Hu P."/>
            <person name="Tom L."/>
            <person name="Singh A."/>
            <person name="Thomas B.C."/>
            <person name="Baker B.J."/>
            <person name="Piceno Y.M."/>
            <person name="Andersen G.L."/>
            <person name="Banfield J.F."/>
        </authorList>
    </citation>
    <scope>NUCLEOTIDE SEQUENCE [LARGE SCALE GENOMIC DNA]</scope>
</reference>